<dbReference type="PANTHER" id="PTHR33164">
    <property type="entry name" value="TRANSCRIPTIONAL REGULATOR, MARR FAMILY"/>
    <property type="match status" value="1"/>
</dbReference>
<reference evidence="2" key="1">
    <citation type="submission" date="2023-06" db="EMBL/GenBank/DDBJ databases">
        <title>MT1 and MT2 Draft Genomes of Novel Species.</title>
        <authorList>
            <person name="Venkateswaran K."/>
        </authorList>
    </citation>
    <scope>NUCLEOTIDE SEQUENCE</scope>
    <source>
        <strain evidence="2">F6_8S_P_1B</strain>
    </source>
</reference>
<evidence type="ECO:0000313" key="2">
    <source>
        <dbReference type="EMBL" id="MDN4613940.1"/>
    </source>
</evidence>
<feature type="domain" description="HTH marR-type" evidence="1">
    <location>
        <begin position="11"/>
        <end position="151"/>
    </location>
</feature>
<dbReference type="Gene3D" id="1.10.10.10">
    <property type="entry name" value="Winged helix-like DNA-binding domain superfamily/Winged helix DNA-binding domain"/>
    <property type="match status" value="1"/>
</dbReference>
<name>A0ABT8K912_9MICO</name>
<gene>
    <name evidence="2" type="ORF">P5G50_05680</name>
</gene>
<comment type="caution">
    <text evidence="2">The sequence shown here is derived from an EMBL/GenBank/DDBJ whole genome shotgun (WGS) entry which is preliminary data.</text>
</comment>
<dbReference type="InterPro" id="IPR039422">
    <property type="entry name" value="MarR/SlyA-like"/>
</dbReference>
<dbReference type="EMBL" id="JAROCF010000001">
    <property type="protein sequence ID" value="MDN4613940.1"/>
    <property type="molecule type" value="Genomic_DNA"/>
</dbReference>
<dbReference type="SUPFAM" id="SSF46785">
    <property type="entry name" value="Winged helix' DNA-binding domain"/>
    <property type="match status" value="1"/>
</dbReference>
<dbReference type="SMART" id="SM00347">
    <property type="entry name" value="HTH_MARR"/>
    <property type="match status" value="1"/>
</dbReference>
<dbReference type="PANTHER" id="PTHR33164:SF43">
    <property type="entry name" value="HTH-TYPE TRANSCRIPTIONAL REPRESSOR YETL"/>
    <property type="match status" value="1"/>
</dbReference>
<sequence>MNPGPAWYDSAAPHTVDLLQALRSYRAAEQAMRRRTRDSMRMGENDLRALRFLLSRQADGEPATPADIGALLGLKSSSVTVMLDRLTVSGHVTRRPHPADRRSVVVVATPGADEEVRHTLHAMHDRMLSAAAALSPDERRMIVDFLGRMSETVDAIDTARD</sequence>
<evidence type="ECO:0000313" key="3">
    <source>
        <dbReference type="Proteomes" id="UP001174208"/>
    </source>
</evidence>
<dbReference type="Proteomes" id="UP001174208">
    <property type="component" value="Unassembled WGS sequence"/>
</dbReference>
<dbReference type="InterPro" id="IPR036390">
    <property type="entry name" value="WH_DNA-bd_sf"/>
</dbReference>
<keyword evidence="3" id="KW-1185">Reference proteome</keyword>
<dbReference type="InterPro" id="IPR036388">
    <property type="entry name" value="WH-like_DNA-bd_sf"/>
</dbReference>
<dbReference type="InterPro" id="IPR000835">
    <property type="entry name" value="HTH_MarR-typ"/>
</dbReference>
<dbReference type="Pfam" id="PF12802">
    <property type="entry name" value="MarR_2"/>
    <property type="match status" value="1"/>
</dbReference>
<dbReference type="RefSeq" id="WP_301210367.1">
    <property type="nucleotide sequence ID" value="NZ_JAROCF010000001.1"/>
</dbReference>
<accession>A0ABT8K912</accession>
<protein>
    <submittedName>
        <fullName evidence="2">MarR family winged helix-turn-helix transcriptional regulator</fullName>
    </submittedName>
</protein>
<dbReference type="PRINTS" id="PR00598">
    <property type="entry name" value="HTHMARR"/>
</dbReference>
<organism evidence="2 3">
    <name type="scientific">Leifsonia williamsii</name>
    <dbReference type="NCBI Taxonomy" id="3035919"/>
    <lineage>
        <taxon>Bacteria</taxon>
        <taxon>Bacillati</taxon>
        <taxon>Actinomycetota</taxon>
        <taxon>Actinomycetes</taxon>
        <taxon>Micrococcales</taxon>
        <taxon>Microbacteriaceae</taxon>
        <taxon>Leifsonia</taxon>
    </lineage>
</organism>
<dbReference type="PROSITE" id="PS50995">
    <property type="entry name" value="HTH_MARR_2"/>
    <property type="match status" value="1"/>
</dbReference>
<proteinExistence type="predicted"/>
<evidence type="ECO:0000259" key="1">
    <source>
        <dbReference type="PROSITE" id="PS50995"/>
    </source>
</evidence>